<reference evidence="2" key="1">
    <citation type="journal article" date="2011" name="Genome Biol.">
        <title>Comparative genomics of the social amoebae Dictyostelium discoideum and Dictyostelium purpureum.</title>
        <authorList>
            <consortium name="US DOE Joint Genome Institute (JGI-PGF)"/>
            <person name="Sucgang R."/>
            <person name="Kuo A."/>
            <person name="Tian X."/>
            <person name="Salerno W."/>
            <person name="Parikh A."/>
            <person name="Feasley C.L."/>
            <person name="Dalin E."/>
            <person name="Tu H."/>
            <person name="Huang E."/>
            <person name="Barry K."/>
            <person name="Lindquist E."/>
            <person name="Shapiro H."/>
            <person name="Bruce D."/>
            <person name="Schmutz J."/>
            <person name="Salamov A."/>
            <person name="Fey P."/>
            <person name="Gaudet P."/>
            <person name="Anjard C."/>
            <person name="Babu M.M."/>
            <person name="Basu S."/>
            <person name="Bushmanova Y."/>
            <person name="van der Wel H."/>
            <person name="Katoh-Kurasawa M."/>
            <person name="Dinh C."/>
            <person name="Coutinho P.M."/>
            <person name="Saito T."/>
            <person name="Elias M."/>
            <person name="Schaap P."/>
            <person name="Kay R.R."/>
            <person name="Henrissat B."/>
            <person name="Eichinger L."/>
            <person name="Rivero F."/>
            <person name="Putnam N.H."/>
            <person name="West C.M."/>
            <person name="Loomis W.F."/>
            <person name="Chisholm R.L."/>
            <person name="Shaulsky G."/>
            <person name="Strassmann J.E."/>
            <person name="Queller D.C."/>
            <person name="Kuspa A."/>
            <person name="Grigoriev I.V."/>
        </authorList>
    </citation>
    <scope>NUCLEOTIDE SEQUENCE [LARGE SCALE GENOMIC DNA]</scope>
    <source>
        <strain evidence="2">QSDP1</strain>
    </source>
</reference>
<evidence type="ECO:0000313" key="1">
    <source>
        <dbReference type="EMBL" id="EGC30544.1"/>
    </source>
</evidence>
<dbReference type="InParanoid" id="F0ZZT7"/>
<dbReference type="Proteomes" id="UP000001064">
    <property type="component" value="Unassembled WGS sequence"/>
</dbReference>
<dbReference type="InterPro" id="IPR036388">
    <property type="entry name" value="WH-like_DNA-bd_sf"/>
</dbReference>
<name>F0ZZT7_DICPU</name>
<dbReference type="AlphaFoldDB" id="F0ZZT7"/>
<dbReference type="Pfam" id="PF13384">
    <property type="entry name" value="HTH_23"/>
    <property type="match status" value="1"/>
</dbReference>
<protein>
    <recommendedName>
        <fullName evidence="3">Transposase Tc1-like domain-containing protein</fullName>
    </recommendedName>
</protein>
<dbReference type="KEGG" id="dpp:DICPUDRAFT_83535"/>
<dbReference type="InterPro" id="IPR009057">
    <property type="entry name" value="Homeodomain-like_sf"/>
</dbReference>
<dbReference type="OrthoDB" id="4843387at2759"/>
<keyword evidence="2" id="KW-1185">Reference proteome</keyword>
<proteinExistence type="predicted"/>
<dbReference type="SUPFAM" id="SSF46689">
    <property type="entry name" value="Homeodomain-like"/>
    <property type="match status" value="1"/>
</dbReference>
<evidence type="ECO:0008006" key="3">
    <source>
        <dbReference type="Google" id="ProtNLM"/>
    </source>
</evidence>
<dbReference type="VEuPathDB" id="AmoebaDB:DICPUDRAFT_83535"/>
<dbReference type="OMA" id="QRIVCKD"/>
<dbReference type="EMBL" id="GL871321">
    <property type="protein sequence ID" value="EGC30544.1"/>
    <property type="molecule type" value="Genomic_DNA"/>
</dbReference>
<accession>F0ZZT7</accession>
<dbReference type="Gene3D" id="1.10.10.10">
    <property type="entry name" value="Winged helix-like DNA-binding domain superfamily/Winged helix DNA-binding domain"/>
    <property type="match status" value="1"/>
</dbReference>
<gene>
    <name evidence="1" type="ORF">DICPUDRAFT_83535</name>
</gene>
<evidence type="ECO:0000313" key="2">
    <source>
        <dbReference type="Proteomes" id="UP000001064"/>
    </source>
</evidence>
<dbReference type="RefSeq" id="XP_003292939.1">
    <property type="nucleotide sequence ID" value="XM_003292891.1"/>
</dbReference>
<dbReference type="GeneID" id="10510327"/>
<organism evidence="1 2">
    <name type="scientific">Dictyostelium purpureum</name>
    <name type="common">Slime mold</name>
    <dbReference type="NCBI Taxonomy" id="5786"/>
    <lineage>
        <taxon>Eukaryota</taxon>
        <taxon>Amoebozoa</taxon>
        <taxon>Evosea</taxon>
        <taxon>Eumycetozoa</taxon>
        <taxon>Dictyostelia</taxon>
        <taxon>Dictyosteliales</taxon>
        <taxon>Dictyosteliaceae</taxon>
        <taxon>Dictyostelium</taxon>
    </lineage>
</organism>
<sequence length="124" mass="14427">MALSLEKRELIIENFLQGKSDQEIAILIGVDRSTIYRIRKHYQKTNSLEPKPIPGRPRKYNERTERFCKKSILNGKSNNAGELSKLVQKSLDIRLSNSTIGRILKRQNIFYKYSKCNKKNSKKA</sequence>